<reference evidence="2" key="1">
    <citation type="submission" date="2020-10" db="EMBL/GenBank/DDBJ databases">
        <title>Genomic Encyclopedia of Type Strains, Phase IV (KMG-IV): sequencing the most valuable type-strain genomes for metagenomic binning, comparative biology and taxonomic classification.</title>
        <authorList>
            <person name="Goeker M."/>
        </authorList>
    </citation>
    <scope>NUCLEOTIDE SEQUENCE</scope>
    <source>
        <strain evidence="2">DSM 13886</strain>
    </source>
</reference>
<evidence type="ECO:0000259" key="1">
    <source>
        <dbReference type="Pfam" id="PF01370"/>
    </source>
</evidence>
<proteinExistence type="predicted"/>
<protein>
    <submittedName>
        <fullName evidence="2">UDP-glucose 4-epimerase</fullName>
        <ecNumber evidence="2">5.1.3.2</ecNumber>
    </submittedName>
</protein>
<dbReference type="Pfam" id="PF01370">
    <property type="entry name" value="Epimerase"/>
    <property type="match status" value="1"/>
</dbReference>
<keyword evidence="2" id="KW-0413">Isomerase</keyword>
<sequence>MKILVTGGAGFIGSHVVELLIQCGHETVIVDNFYTGKKDAVPPQVHIIEMDINSPQMEGVFASEKPDVVIHLAAQVDVGISIQNPVYDAEQNILGTIRLLNYCQKYNVQKVIFSSSCAVYGETTDCSITELFPIKPLSFYGLSKYTSERYIQLFNNLNQVPFTILRYANVYGPRQTSIGEGGVISIFFEKILNGETPFVYGSGEQTRDFVYVKDIAMANVLAINKGTNGIFNIGCNTKTSVNGLLKMMTSLATVHITPIAKPARDGDIQHSRLDNTKAATILGWKPSYELLTGLSDTFNYYKEINEGK</sequence>
<keyword evidence="3" id="KW-1185">Reference proteome</keyword>
<dbReference type="EMBL" id="JADBEL010000003">
    <property type="protein sequence ID" value="MBE1553894.1"/>
    <property type="molecule type" value="Genomic_DNA"/>
</dbReference>
<gene>
    <name evidence="2" type="ORF">H4683_000968</name>
</gene>
<dbReference type="EC" id="5.1.3.2" evidence="2"/>
<comment type="caution">
    <text evidence="2">The sequence shown here is derived from an EMBL/GenBank/DDBJ whole genome shotgun (WGS) entry which is preliminary data.</text>
</comment>
<dbReference type="GO" id="GO:0003978">
    <property type="term" value="F:UDP-glucose 4-epimerase activity"/>
    <property type="evidence" value="ECO:0007669"/>
    <property type="project" value="UniProtKB-EC"/>
</dbReference>
<evidence type="ECO:0000313" key="2">
    <source>
        <dbReference type="EMBL" id="MBE1553894.1"/>
    </source>
</evidence>
<accession>A0A927MFS1</accession>
<dbReference type="PANTHER" id="PTHR43245:SF13">
    <property type="entry name" value="UDP-D-APIOSE_UDP-D-XYLOSE SYNTHASE 2"/>
    <property type="match status" value="1"/>
</dbReference>
<dbReference type="Gene3D" id="3.40.50.720">
    <property type="entry name" value="NAD(P)-binding Rossmann-like Domain"/>
    <property type="match status" value="1"/>
</dbReference>
<dbReference type="InterPro" id="IPR036291">
    <property type="entry name" value="NAD(P)-bd_dom_sf"/>
</dbReference>
<dbReference type="InterPro" id="IPR001509">
    <property type="entry name" value="Epimerase_deHydtase"/>
</dbReference>
<feature type="domain" description="NAD-dependent epimerase/dehydratase" evidence="1">
    <location>
        <begin position="3"/>
        <end position="234"/>
    </location>
</feature>
<dbReference type="PANTHER" id="PTHR43245">
    <property type="entry name" value="BIFUNCTIONAL POLYMYXIN RESISTANCE PROTEIN ARNA"/>
    <property type="match status" value="1"/>
</dbReference>
<dbReference type="SUPFAM" id="SSF51735">
    <property type="entry name" value="NAD(P)-binding Rossmann-fold domains"/>
    <property type="match status" value="1"/>
</dbReference>
<name>A0A927MFS1_9BACL</name>
<dbReference type="Proteomes" id="UP000658225">
    <property type="component" value="Unassembled WGS sequence"/>
</dbReference>
<evidence type="ECO:0000313" key="3">
    <source>
        <dbReference type="Proteomes" id="UP000658225"/>
    </source>
</evidence>
<dbReference type="InterPro" id="IPR050177">
    <property type="entry name" value="Lipid_A_modif_metabolic_enz"/>
</dbReference>
<organism evidence="2 3">
    <name type="scientific">Sporosarcina limicola</name>
    <dbReference type="NCBI Taxonomy" id="34101"/>
    <lineage>
        <taxon>Bacteria</taxon>
        <taxon>Bacillati</taxon>
        <taxon>Bacillota</taxon>
        <taxon>Bacilli</taxon>
        <taxon>Bacillales</taxon>
        <taxon>Caryophanaceae</taxon>
        <taxon>Sporosarcina</taxon>
    </lineage>
</organism>
<dbReference type="RefSeq" id="WP_192597692.1">
    <property type="nucleotide sequence ID" value="NZ_JADBEL010000003.1"/>
</dbReference>
<dbReference type="AlphaFoldDB" id="A0A927MFS1"/>